<dbReference type="InterPro" id="IPR012337">
    <property type="entry name" value="RNaseH-like_sf"/>
</dbReference>
<reference evidence="5 6" key="1">
    <citation type="submission" date="2024-01" db="EMBL/GenBank/DDBJ databases">
        <title>Genome assemblies of Stephania.</title>
        <authorList>
            <person name="Yang L."/>
        </authorList>
    </citation>
    <scope>NUCLEOTIDE SEQUENCE [LARGE SCALE GENOMIC DNA]</scope>
    <source>
        <strain evidence="5">JXDWG</strain>
        <tissue evidence="5">Leaf</tissue>
    </source>
</reference>
<dbReference type="InterPro" id="IPR013520">
    <property type="entry name" value="Ribonucl_H"/>
</dbReference>
<dbReference type="GO" id="GO:0008408">
    <property type="term" value="F:3'-5' exonuclease activity"/>
    <property type="evidence" value="ECO:0007669"/>
    <property type="project" value="TreeGrafter"/>
</dbReference>
<dbReference type="EMBL" id="JBBNAG010000009">
    <property type="protein sequence ID" value="KAK9105125.1"/>
    <property type="molecule type" value="Genomic_DNA"/>
</dbReference>
<comment type="caution">
    <text evidence="5">The sequence shown here is derived from an EMBL/GenBank/DDBJ whole genome shotgun (WGS) entry which is preliminary data.</text>
</comment>
<protein>
    <recommendedName>
        <fullName evidence="4">Exonuclease domain-containing protein</fullName>
    </recommendedName>
</protein>
<evidence type="ECO:0000256" key="1">
    <source>
        <dbReference type="ARBA" id="ARBA00022722"/>
    </source>
</evidence>
<accession>A0AAP0F717</accession>
<dbReference type="Gene3D" id="3.30.420.10">
    <property type="entry name" value="Ribonuclease H-like superfamily/Ribonuclease H"/>
    <property type="match status" value="1"/>
</dbReference>
<dbReference type="Proteomes" id="UP001419268">
    <property type="component" value="Unassembled WGS sequence"/>
</dbReference>
<feature type="domain" description="Exonuclease" evidence="4">
    <location>
        <begin position="8"/>
        <end position="214"/>
    </location>
</feature>
<dbReference type="InterPro" id="IPR036397">
    <property type="entry name" value="RNaseH_sf"/>
</dbReference>
<dbReference type="GO" id="GO:0003676">
    <property type="term" value="F:nucleic acid binding"/>
    <property type="evidence" value="ECO:0007669"/>
    <property type="project" value="InterPro"/>
</dbReference>
<dbReference type="Pfam" id="PF00929">
    <property type="entry name" value="RNase_T"/>
    <property type="match status" value="2"/>
</dbReference>
<dbReference type="SMART" id="SM00479">
    <property type="entry name" value="EXOIII"/>
    <property type="match status" value="1"/>
</dbReference>
<evidence type="ECO:0000259" key="4">
    <source>
        <dbReference type="SMART" id="SM00479"/>
    </source>
</evidence>
<keyword evidence="1" id="KW-0540">Nuclease</keyword>
<organism evidence="5 6">
    <name type="scientific">Stephania cephalantha</name>
    <dbReference type="NCBI Taxonomy" id="152367"/>
    <lineage>
        <taxon>Eukaryota</taxon>
        <taxon>Viridiplantae</taxon>
        <taxon>Streptophyta</taxon>
        <taxon>Embryophyta</taxon>
        <taxon>Tracheophyta</taxon>
        <taxon>Spermatophyta</taxon>
        <taxon>Magnoliopsida</taxon>
        <taxon>Ranunculales</taxon>
        <taxon>Menispermaceae</taxon>
        <taxon>Menispermoideae</taxon>
        <taxon>Cissampelideae</taxon>
        <taxon>Stephania</taxon>
    </lineage>
</organism>
<evidence type="ECO:0000313" key="6">
    <source>
        <dbReference type="Proteomes" id="UP001419268"/>
    </source>
</evidence>
<name>A0AAP0F717_9MAGN</name>
<dbReference type="PANTHER" id="PTHR30231">
    <property type="entry name" value="DNA POLYMERASE III SUBUNIT EPSILON"/>
    <property type="match status" value="1"/>
</dbReference>
<dbReference type="SUPFAM" id="SSF53098">
    <property type="entry name" value="Ribonuclease H-like"/>
    <property type="match status" value="1"/>
</dbReference>
<dbReference type="CDD" id="cd06127">
    <property type="entry name" value="DEDDh"/>
    <property type="match status" value="1"/>
</dbReference>
<sequence length="522" mass="57769">MDSSQHLEIAFFDVETTVPARAGQGFSILEFGAILVCPRKLIELRSYSTLVQPSDLTAISAASVRCNGITKDAVANAPLFRDVAREVYNILHGLLIWSLNSHFWCKISMESRISSDSEQNPLCFGRIWAGHNIVRFDCVRIREAFAEIDLLAPEPKAVIDSLTLLTQKFGRRAGDMKMASLAAYFGLGKQIHRSLDDVRMNLEVLKYCATVLFLESSLPEIFPVNSWVSPSAITRSRSAGKDFQGGRNFNTSSSSSVPMFENHHIGSALNETLETRDLDQIDTTKPDPFNITELIHQMNVGTIKPDASTEGALPDSPKLSNTLVSEGCGSYSAFLEPEEISELSLSACFIPSSQRSQKIQILHNNVLLQLHCAKMTVRFGISKKFYDLAGRPRLSFVVDAPPGLCRVLDTCDCHTKKLSADSGSSSEWRPVIRKIGFLNSSTIRLQIPTVANGDIATYSTEIYHKDAFGDAQRLVFNRINVAELDSLFVPGTSVDAFFFLDTYDYKQFAGVRLVAEKLIVNS</sequence>
<dbReference type="PANTHER" id="PTHR30231:SF4">
    <property type="entry name" value="PROTEIN NEN2"/>
    <property type="match status" value="1"/>
</dbReference>
<dbReference type="AlphaFoldDB" id="A0AAP0F717"/>
<gene>
    <name evidence="5" type="ORF">Scep_021969</name>
</gene>
<evidence type="ECO:0000256" key="2">
    <source>
        <dbReference type="ARBA" id="ARBA00022801"/>
    </source>
</evidence>
<keyword evidence="2" id="KW-0378">Hydrolase</keyword>
<proteinExistence type="predicted"/>
<keyword evidence="3" id="KW-0269">Exonuclease</keyword>
<keyword evidence="6" id="KW-1185">Reference proteome</keyword>
<evidence type="ECO:0000256" key="3">
    <source>
        <dbReference type="ARBA" id="ARBA00022839"/>
    </source>
</evidence>
<evidence type="ECO:0000313" key="5">
    <source>
        <dbReference type="EMBL" id="KAK9105125.1"/>
    </source>
</evidence>